<evidence type="ECO:0000256" key="12">
    <source>
        <dbReference type="ARBA" id="ARBA00023139"/>
    </source>
</evidence>
<evidence type="ECO:0000256" key="4">
    <source>
        <dbReference type="ARBA" id="ARBA00022452"/>
    </source>
</evidence>
<evidence type="ECO:0000313" key="20">
    <source>
        <dbReference type="Proteomes" id="UP000241507"/>
    </source>
</evidence>
<comment type="similarity">
    <text evidence="2">Belongs to the BexD/CtrA/VexA family.</text>
</comment>
<keyword evidence="15" id="KW-1133">Transmembrane helix</keyword>
<evidence type="ECO:0000256" key="14">
    <source>
        <dbReference type="ARBA" id="ARBA00023288"/>
    </source>
</evidence>
<keyword evidence="7 16" id="KW-0732">Signal</keyword>
<dbReference type="KEGG" id="grs:C7S20_17340"/>
<dbReference type="EMBL" id="CP028136">
    <property type="protein sequence ID" value="AVR46881.1"/>
    <property type="molecule type" value="Genomic_DNA"/>
</dbReference>
<evidence type="ECO:0000256" key="9">
    <source>
        <dbReference type="ARBA" id="ARBA00023065"/>
    </source>
</evidence>
<keyword evidence="6 15" id="KW-0812">Transmembrane</keyword>
<protein>
    <submittedName>
        <fullName evidence="19">Sugar transporter</fullName>
    </submittedName>
</protein>
<evidence type="ECO:0000256" key="16">
    <source>
        <dbReference type="SAM" id="SignalP"/>
    </source>
</evidence>
<evidence type="ECO:0000256" key="1">
    <source>
        <dbReference type="ARBA" id="ARBA00004571"/>
    </source>
</evidence>
<evidence type="ECO:0000256" key="7">
    <source>
        <dbReference type="ARBA" id="ARBA00022729"/>
    </source>
</evidence>
<dbReference type="InterPro" id="IPR003715">
    <property type="entry name" value="Poly_export_N"/>
</dbReference>
<evidence type="ECO:0000256" key="11">
    <source>
        <dbReference type="ARBA" id="ARBA00023136"/>
    </source>
</evidence>
<dbReference type="Gene3D" id="3.30.1950.10">
    <property type="entry name" value="wza like domain"/>
    <property type="match status" value="1"/>
</dbReference>
<dbReference type="Gene3D" id="3.10.560.10">
    <property type="entry name" value="Outer membrane lipoprotein wza domain like"/>
    <property type="match status" value="1"/>
</dbReference>
<dbReference type="GO" id="GO:0046930">
    <property type="term" value="C:pore complex"/>
    <property type="evidence" value="ECO:0007669"/>
    <property type="project" value="UniProtKB-KW"/>
</dbReference>
<evidence type="ECO:0000259" key="17">
    <source>
        <dbReference type="Pfam" id="PF02563"/>
    </source>
</evidence>
<keyword evidence="8" id="KW-0625">Polysaccharide transport</keyword>
<dbReference type="GO" id="GO:0015159">
    <property type="term" value="F:polysaccharide transmembrane transporter activity"/>
    <property type="evidence" value="ECO:0007669"/>
    <property type="project" value="InterPro"/>
</dbReference>
<dbReference type="PROSITE" id="PS51257">
    <property type="entry name" value="PROKAR_LIPOPROTEIN"/>
    <property type="match status" value="1"/>
</dbReference>
<dbReference type="Proteomes" id="UP000241507">
    <property type="component" value="Chromosome"/>
</dbReference>
<keyword evidence="12" id="KW-0564">Palmitate</keyword>
<evidence type="ECO:0000259" key="18">
    <source>
        <dbReference type="Pfam" id="PF22461"/>
    </source>
</evidence>
<dbReference type="InterPro" id="IPR054765">
    <property type="entry name" value="SLBB_dom"/>
</dbReference>
<evidence type="ECO:0000256" key="2">
    <source>
        <dbReference type="ARBA" id="ARBA00009450"/>
    </source>
</evidence>
<feature type="domain" description="SLBB" evidence="18">
    <location>
        <begin position="142"/>
        <end position="221"/>
    </location>
</feature>
<evidence type="ECO:0000256" key="5">
    <source>
        <dbReference type="ARBA" id="ARBA00022597"/>
    </source>
</evidence>
<evidence type="ECO:0000313" key="19">
    <source>
        <dbReference type="EMBL" id="AVR46881.1"/>
    </source>
</evidence>
<accession>A0A2R3Z9B8</accession>
<evidence type="ECO:0000256" key="10">
    <source>
        <dbReference type="ARBA" id="ARBA00023114"/>
    </source>
</evidence>
<dbReference type="AlphaFoldDB" id="A0A2R3Z9B8"/>
<dbReference type="PANTHER" id="PTHR33619">
    <property type="entry name" value="POLYSACCHARIDE EXPORT PROTEIN GFCE-RELATED"/>
    <property type="match status" value="1"/>
</dbReference>
<dbReference type="GO" id="GO:0009279">
    <property type="term" value="C:cell outer membrane"/>
    <property type="evidence" value="ECO:0007669"/>
    <property type="project" value="UniProtKB-SubCell"/>
</dbReference>
<evidence type="ECO:0000256" key="15">
    <source>
        <dbReference type="SAM" id="Phobius"/>
    </source>
</evidence>
<dbReference type="OrthoDB" id="662756at2"/>
<keyword evidence="3" id="KW-0813">Transport</keyword>
<reference evidence="20" key="1">
    <citation type="submission" date="2018-03" db="EMBL/GenBank/DDBJ databases">
        <title>Gramella fulva sp. nov., isolated from a dry surface of tidal flat.</title>
        <authorList>
            <person name="Hwang S.H."/>
            <person name="Hwang W.M."/>
            <person name="Kang K."/>
            <person name="Ahn T.-Y."/>
        </authorList>
    </citation>
    <scope>NUCLEOTIDE SEQUENCE [LARGE SCALE GENOMIC DNA]</scope>
    <source>
        <strain evidence="20">SH35</strain>
    </source>
</reference>
<dbReference type="RefSeq" id="WP_107013652.1">
    <property type="nucleotide sequence ID" value="NZ_CP028136.1"/>
</dbReference>
<dbReference type="InterPro" id="IPR049712">
    <property type="entry name" value="Poly_export"/>
</dbReference>
<keyword evidence="9" id="KW-0406">Ion transport</keyword>
<keyword evidence="20" id="KW-1185">Reference proteome</keyword>
<comment type="subcellular location">
    <subcellularLocation>
        <location evidence="1">Cell outer membrane</location>
        <topology evidence="1">Multi-pass membrane protein</topology>
    </subcellularLocation>
</comment>
<proteinExistence type="inferred from homology"/>
<dbReference type="PANTHER" id="PTHR33619:SF3">
    <property type="entry name" value="POLYSACCHARIDE EXPORT PROTEIN GFCE-RELATED"/>
    <property type="match status" value="1"/>
</dbReference>
<dbReference type="Pfam" id="PF22461">
    <property type="entry name" value="SLBB_2"/>
    <property type="match status" value="1"/>
</dbReference>
<feature type="signal peptide" evidence="16">
    <location>
        <begin position="1"/>
        <end position="21"/>
    </location>
</feature>
<sequence>MKKLSGLLLTSILLVSLFSCATRDEVVYFQKAEDINGMKNLLDYEPVIEKNDVLRINVSSRNEEVVKPFQMNLGNQQSGGGGGQNLSLTGYLVDPKGYIQFPVLGQVKVAGKTRTELEQDLQEQIRSMVTDAVVSVRIVNFKITVLGEVGSPGRISVDDGRMTLPQLIAEAGDISYSGKRENILVIREVDGVKSMGRVDITSSDVFNNPYYYLRQNDIVYVEPTYKKIKSAGFITSYTGIFSLIGSITGLIFLFSR</sequence>
<evidence type="ECO:0000256" key="13">
    <source>
        <dbReference type="ARBA" id="ARBA00023237"/>
    </source>
</evidence>
<gene>
    <name evidence="19" type="ORF">C7S20_17340</name>
</gene>
<keyword evidence="13" id="KW-0998">Cell outer membrane</keyword>
<evidence type="ECO:0000256" key="6">
    <source>
        <dbReference type="ARBA" id="ARBA00022692"/>
    </source>
</evidence>
<dbReference type="GO" id="GO:0015288">
    <property type="term" value="F:porin activity"/>
    <property type="evidence" value="ECO:0007669"/>
    <property type="project" value="UniProtKB-KW"/>
</dbReference>
<feature type="transmembrane region" description="Helical" evidence="15">
    <location>
        <begin position="234"/>
        <end position="254"/>
    </location>
</feature>
<keyword evidence="11 15" id="KW-0472">Membrane</keyword>
<keyword evidence="14" id="KW-0449">Lipoprotein</keyword>
<evidence type="ECO:0000256" key="3">
    <source>
        <dbReference type="ARBA" id="ARBA00022448"/>
    </source>
</evidence>
<feature type="chain" id="PRO_5015322331" evidence="16">
    <location>
        <begin position="22"/>
        <end position="256"/>
    </location>
</feature>
<evidence type="ECO:0000256" key="8">
    <source>
        <dbReference type="ARBA" id="ARBA00023047"/>
    </source>
</evidence>
<feature type="domain" description="Polysaccharide export protein N-terminal" evidence="17">
    <location>
        <begin position="44"/>
        <end position="138"/>
    </location>
</feature>
<dbReference type="GO" id="GO:0006811">
    <property type="term" value="P:monoatomic ion transport"/>
    <property type="evidence" value="ECO:0007669"/>
    <property type="project" value="UniProtKB-KW"/>
</dbReference>
<organism evidence="19 20">
    <name type="scientific">Christiangramia fulva</name>
    <dbReference type="NCBI Taxonomy" id="2126553"/>
    <lineage>
        <taxon>Bacteria</taxon>
        <taxon>Pseudomonadati</taxon>
        <taxon>Bacteroidota</taxon>
        <taxon>Flavobacteriia</taxon>
        <taxon>Flavobacteriales</taxon>
        <taxon>Flavobacteriaceae</taxon>
        <taxon>Christiangramia</taxon>
    </lineage>
</organism>
<keyword evidence="10" id="KW-0626">Porin</keyword>
<name>A0A2R3Z9B8_9FLAO</name>
<keyword evidence="5 19" id="KW-0762">Sugar transport</keyword>
<keyword evidence="4" id="KW-1134">Transmembrane beta strand</keyword>
<dbReference type="Pfam" id="PF02563">
    <property type="entry name" value="Poly_export"/>
    <property type="match status" value="1"/>
</dbReference>